<gene>
    <name evidence="2" type="ORF">CPB83DRAFT_832002</name>
</gene>
<proteinExistence type="predicted"/>
<keyword evidence="1" id="KW-0732">Signal</keyword>
<accession>A0A9P6JTV2</accession>
<dbReference type="AlphaFoldDB" id="A0A9P6JTV2"/>
<evidence type="ECO:0000256" key="1">
    <source>
        <dbReference type="SAM" id="SignalP"/>
    </source>
</evidence>
<protein>
    <submittedName>
        <fullName evidence="2">Uncharacterized protein</fullName>
    </submittedName>
</protein>
<feature type="signal peptide" evidence="1">
    <location>
        <begin position="1"/>
        <end position="17"/>
    </location>
</feature>
<reference evidence="2" key="1">
    <citation type="submission" date="2020-11" db="EMBL/GenBank/DDBJ databases">
        <authorList>
            <consortium name="DOE Joint Genome Institute"/>
            <person name="Ahrendt S."/>
            <person name="Riley R."/>
            <person name="Andreopoulos W."/>
            <person name="Labutti K."/>
            <person name="Pangilinan J."/>
            <person name="Ruiz-Duenas F.J."/>
            <person name="Barrasa J.M."/>
            <person name="Sanchez-Garcia M."/>
            <person name="Camarero S."/>
            <person name="Miyauchi S."/>
            <person name="Serrano A."/>
            <person name="Linde D."/>
            <person name="Babiker R."/>
            <person name="Drula E."/>
            <person name="Ayuso-Fernandez I."/>
            <person name="Pacheco R."/>
            <person name="Padilla G."/>
            <person name="Ferreira P."/>
            <person name="Barriuso J."/>
            <person name="Kellner H."/>
            <person name="Castanera R."/>
            <person name="Alfaro M."/>
            <person name="Ramirez L."/>
            <person name="Pisabarro A.G."/>
            <person name="Kuo A."/>
            <person name="Tritt A."/>
            <person name="Lipzen A."/>
            <person name="He G."/>
            <person name="Yan M."/>
            <person name="Ng V."/>
            <person name="Cullen D."/>
            <person name="Martin F."/>
            <person name="Rosso M.-N."/>
            <person name="Henrissat B."/>
            <person name="Hibbett D."/>
            <person name="Martinez A.T."/>
            <person name="Grigoriev I.V."/>
        </authorList>
    </citation>
    <scope>NUCLEOTIDE SEQUENCE</scope>
    <source>
        <strain evidence="2">CBS 506.95</strain>
    </source>
</reference>
<name>A0A9P6JTV2_9AGAR</name>
<dbReference type="EMBL" id="MU157828">
    <property type="protein sequence ID" value="KAF9533507.1"/>
    <property type="molecule type" value="Genomic_DNA"/>
</dbReference>
<feature type="chain" id="PRO_5040276799" evidence="1">
    <location>
        <begin position="18"/>
        <end position="154"/>
    </location>
</feature>
<sequence>MKLTSFFGLVFAGLATALPAPDFDNVADDIIISTMAHSDVTVPKLTVPPGATIVTPNSPFRALDPSRVDSIILCVTASCTNCYAFTLSTLAKNSCYTTSIAFSSGFLYTSSNGTPANVYVSTTINIKCGNAYSLPVNTCGYLPDGPQGNAFFIL</sequence>
<organism evidence="2 3">
    <name type="scientific">Crepidotus variabilis</name>
    <dbReference type="NCBI Taxonomy" id="179855"/>
    <lineage>
        <taxon>Eukaryota</taxon>
        <taxon>Fungi</taxon>
        <taxon>Dikarya</taxon>
        <taxon>Basidiomycota</taxon>
        <taxon>Agaricomycotina</taxon>
        <taxon>Agaricomycetes</taxon>
        <taxon>Agaricomycetidae</taxon>
        <taxon>Agaricales</taxon>
        <taxon>Agaricineae</taxon>
        <taxon>Crepidotaceae</taxon>
        <taxon>Crepidotus</taxon>
    </lineage>
</organism>
<evidence type="ECO:0000313" key="3">
    <source>
        <dbReference type="Proteomes" id="UP000807306"/>
    </source>
</evidence>
<dbReference type="Proteomes" id="UP000807306">
    <property type="component" value="Unassembled WGS sequence"/>
</dbReference>
<keyword evidence="3" id="KW-1185">Reference proteome</keyword>
<comment type="caution">
    <text evidence="2">The sequence shown here is derived from an EMBL/GenBank/DDBJ whole genome shotgun (WGS) entry which is preliminary data.</text>
</comment>
<evidence type="ECO:0000313" key="2">
    <source>
        <dbReference type="EMBL" id="KAF9533507.1"/>
    </source>
</evidence>